<gene>
    <name evidence="1" type="ORF">Plec18167_004766</name>
</gene>
<dbReference type="InterPro" id="IPR008949">
    <property type="entry name" value="Isoprenoid_synthase_dom_sf"/>
</dbReference>
<accession>A0ABR3XQJ0</accession>
<dbReference type="Proteomes" id="UP001583193">
    <property type="component" value="Unassembled WGS sequence"/>
</dbReference>
<name>A0ABR3XQJ0_9EURO</name>
<dbReference type="SUPFAM" id="SSF48576">
    <property type="entry name" value="Terpenoid synthases"/>
    <property type="match status" value="1"/>
</dbReference>
<evidence type="ECO:0000313" key="1">
    <source>
        <dbReference type="EMBL" id="KAL1877797.1"/>
    </source>
</evidence>
<evidence type="ECO:0000313" key="2">
    <source>
        <dbReference type="Proteomes" id="UP001583193"/>
    </source>
</evidence>
<keyword evidence="2" id="KW-1185">Reference proteome</keyword>
<dbReference type="EMBL" id="JAVDPF010000013">
    <property type="protein sequence ID" value="KAL1877797.1"/>
    <property type="molecule type" value="Genomic_DNA"/>
</dbReference>
<comment type="caution">
    <text evidence="1">The sequence shown here is derived from an EMBL/GenBank/DDBJ whole genome shotgun (WGS) entry which is preliminary data.</text>
</comment>
<protein>
    <recommendedName>
        <fullName evidence="3">Terpenoid synthase</fullName>
    </recommendedName>
</protein>
<reference evidence="1 2" key="1">
    <citation type="journal article" date="2024" name="IMA Fungus">
        <title>IMA Genome - F19 : A genome assembly and annotation guide to empower mycologists, including annotated draft genome sequences of Ceratocystis pirilliformis, Diaporthe australafricana, Fusarium ophioides, Paecilomyces lecythidis, and Sporothrix stenoceras.</title>
        <authorList>
            <person name="Aylward J."/>
            <person name="Wilson A.M."/>
            <person name="Visagie C.M."/>
            <person name="Spraker J."/>
            <person name="Barnes I."/>
            <person name="Buitendag C."/>
            <person name="Ceriani C."/>
            <person name="Del Mar Angel L."/>
            <person name="du Plessis D."/>
            <person name="Fuchs T."/>
            <person name="Gasser K."/>
            <person name="Kramer D."/>
            <person name="Li W."/>
            <person name="Munsamy K."/>
            <person name="Piso A."/>
            <person name="Price J.L."/>
            <person name="Sonnekus B."/>
            <person name="Thomas C."/>
            <person name="van der Nest A."/>
            <person name="van Dijk A."/>
            <person name="van Heerden A."/>
            <person name="van Vuuren N."/>
            <person name="Yilmaz N."/>
            <person name="Duong T.A."/>
            <person name="van der Merwe N.A."/>
            <person name="Wingfield M.J."/>
            <person name="Wingfield B.D."/>
        </authorList>
    </citation>
    <scope>NUCLEOTIDE SEQUENCE [LARGE SCALE GENOMIC DNA]</scope>
    <source>
        <strain evidence="1 2">CMW 18167</strain>
    </source>
</reference>
<dbReference type="Pfam" id="PF19086">
    <property type="entry name" value="Terpene_syn_C_2"/>
    <property type="match status" value="1"/>
</dbReference>
<evidence type="ECO:0008006" key="3">
    <source>
        <dbReference type="Google" id="ProtNLM"/>
    </source>
</evidence>
<organism evidence="1 2">
    <name type="scientific">Paecilomyces lecythidis</name>
    <dbReference type="NCBI Taxonomy" id="3004212"/>
    <lineage>
        <taxon>Eukaryota</taxon>
        <taxon>Fungi</taxon>
        <taxon>Dikarya</taxon>
        <taxon>Ascomycota</taxon>
        <taxon>Pezizomycotina</taxon>
        <taxon>Eurotiomycetes</taxon>
        <taxon>Eurotiomycetidae</taxon>
        <taxon>Eurotiales</taxon>
        <taxon>Thermoascaceae</taxon>
        <taxon>Paecilomyces</taxon>
    </lineage>
</organism>
<proteinExistence type="predicted"/>
<sequence length="220" mass="25320">MGIIFSLLGLGNPRKRLVRSLRGKTFIIPDLESIFHHWPYAVNPEVDRLKKELNQRMEQYFSGNMLRKMQQADAAVFGASWWPYASYDTLYVAACLGLWLFAWDDETDSVEISTMLNDSERGAAFRQETKDFIRQFLVPDSDHSISKNPIITNFEVVGVAIRDACTNSQRETFFRELEYFIDMVDEEQKVLLSGRLPTVEEYQRRRMGSGAVGVCLAITE</sequence>
<dbReference type="Gene3D" id="1.10.600.10">
    <property type="entry name" value="Farnesyl Diphosphate Synthase"/>
    <property type="match status" value="1"/>
</dbReference>